<dbReference type="EMBL" id="CAGKOT010000078">
    <property type="protein sequence ID" value="CAB5392758.1"/>
    <property type="molecule type" value="Genomic_DNA"/>
</dbReference>
<gene>
    <name evidence="2" type="ORF">CHRIB12_LOCUS22560</name>
</gene>
<feature type="domain" description="Protein kinase" evidence="1">
    <location>
        <begin position="6"/>
        <end position="217"/>
    </location>
</feature>
<dbReference type="GO" id="GO:0004672">
    <property type="term" value="F:protein kinase activity"/>
    <property type="evidence" value="ECO:0007669"/>
    <property type="project" value="InterPro"/>
</dbReference>
<evidence type="ECO:0000313" key="2">
    <source>
        <dbReference type="EMBL" id="CAB5392758.1"/>
    </source>
</evidence>
<comment type="caution">
    <text evidence="2">The sequence shown here is derived from an EMBL/GenBank/DDBJ whole genome shotgun (WGS) entry which is preliminary data.</text>
</comment>
<dbReference type="Pfam" id="PF07714">
    <property type="entry name" value="PK_Tyr_Ser-Thr"/>
    <property type="match status" value="1"/>
</dbReference>
<protein>
    <recommendedName>
        <fullName evidence="1">Protein kinase domain-containing protein</fullName>
    </recommendedName>
</protein>
<sequence length="217" mass="24999">MPFSQFTNIKKIAVGGFSIVYQATLLDSNKTIILKRFKNTQYAEEYFLRELKSYHDSYADNEDYGNPMVIETYGFTKDPRLNGLDSYILVMEYASGGNLHEYLQKNFTKIGWQEKLDILFNIINGLQDSKKLGPKFSEKSHPKAIYTSRSLNSYISKCSSIFSKCSSIKFSSNDYISKELKFDIDAESNRLDSFVIKRNIEESNINSCENNGKRIKN</sequence>
<dbReference type="PROSITE" id="PS50011">
    <property type="entry name" value="PROTEIN_KINASE_DOM"/>
    <property type="match status" value="1"/>
</dbReference>
<dbReference type="AlphaFoldDB" id="A0A916EJ87"/>
<name>A0A916EJ87_9GLOM</name>
<organism evidence="2 3">
    <name type="scientific">Rhizophagus irregularis</name>
    <dbReference type="NCBI Taxonomy" id="588596"/>
    <lineage>
        <taxon>Eukaryota</taxon>
        <taxon>Fungi</taxon>
        <taxon>Fungi incertae sedis</taxon>
        <taxon>Mucoromycota</taxon>
        <taxon>Glomeromycotina</taxon>
        <taxon>Glomeromycetes</taxon>
        <taxon>Glomerales</taxon>
        <taxon>Glomeraceae</taxon>
        <taxon>Rhizophagus</taxon>
    </lineage>
</organism>
<dbReference type="InterPro" id="IPR000719">
    <property type="entry name" value="Prot_kinase_dom"/>
</dbReference>
<dbReference type="GO" id="GO:0005524">
    <property type="term" value="F:ATP binding"/>
    <property type="evidence" value="ECO:0007669"/>
    <property type="project" value="InterPro"/>
</dbReference>
<dbReference type="Proteomes" id="UP000684084">
    <property type="component" value="Unassembled WGS sequence"/>
</dbReference>
<dbReference type="OrthoDB" id="2366965at2759"/>
<dbReference type="SMART" id="SM00220">
    <property type="entry name" value="S_TKc"/>
    <property type="match status" value="1"/>
</dbReference>
<evidence type="ECO:0000259" key="1">
    <source>
        <dbReference type="PROSITE" id="PS50011"/>
    </source>
</evidence>
<reference evidence="2" key="1">
    <citation type="submission" date="2020-05" db="EMBL/GenBank/DDBJ databases">
        <authorList>
            <person name="Rincon C."/>
            <person name="Sanders R I."/>
            <person name="Robbins C."/>
            <person name="Chaturvedi A."/>
        </authorList>
    </citation>
    <scope>NUCLEOTIDE SEQUENCE</scope>
    <source>
        <strain evidence="2">CHB12</strain>
    </source>
</reference>
<accession>A0A916EJ87</accession>
<dbReference type="InterPro" id="IPR001245">
    <property type="entry name" value="Ser-Thr/Tyr_kinase_cat_dom"/>
</dbReference>
<proteinExistence type="predicted"/>
<evidence type="ECO:0000313" key="3">
    <source>
        <dbReference type="Proteomes" id="UP000684084"/>
    </source>
</evidence>